<protein>
    <recommendedName>
        <fullName evidence="7">Bacterial Ig-like domain-containing protein</fullName>
    </recommendedName>
</protein>
<evidence type="ECO:0000313" key="6">
    <source>
        <dbReference type="Proteomes" id="UP000229699"/>
    </source>
</evidence>
<dbReference type="InterPro" id="IPR028994">
    <property type="entry name" value="Integrin_alpha_N"/>
</dbReference>
<dbReference type="Gene3D" id="2.130.10.130">
    <property type="entry name" value="Integrin alpha, N-terminal"/>
    <property type="match status" value="3"/>
</dbReference>
<reference evidence="5 6" key="1">
    <citation type="submission" date="2017-09" db="EMBL/GenBank/DDBJ databases">
        <title>Depth-based differentiation of microbial function through sediment-hosted aquifers and enrichment of novel symbionts in the deep terrestrial subsurface.</title>
        <authorList>
            <person name="Probst A.J."/>
            <person name="Ladd B."/>
            <person name="Jarett J.K."/>
            <person name="Geller-Mcgrath D.E."/>
            <person name="Sieber C.M."/>
            <person name="Emerson J.B."/>
            <person name="Anantharaman K."/>
            <person name="Thomas B.C."/>
            <person name="Malmstrom R."/>
            <person name="Stieglmeier M."/>
            <person name="Klingl A."/>
            <person name="Woyke T."/>
            <person name="Ryan C.M."/>
            <person name="Banfield J.F."/>
        </authorList>
    </citation>
    <scope>NUCLEOTIDE SEQUENCE [LARGE SCALE GENOMIC DNA]</scope>
    <source>
        <strain evidence="5">CG22_combo_CG10-13_8_21_14_all_34_12</strain>
    </source>
</reference>
<evidence type="ECO:0000256" key="4">
    <source>
        <dbReference type="ARBA" id="ARBA00023180"/>
    </source>
</evidence>
<sequence>MEKHSSTKLRLYLVLLFFGLFLLAPQKAIASSSYDLSNHSNWNIRIDGDSSGSTLSSYSITSADVDNDGKNDIIVGAIPKDTLYIIYGSLLENILQNTKIIDLNVPTNYSIKLVGPSGSNFSINSKVADINNDSKNDLLIGASDTDFNSHTNSGSVYIVYNELINGYSGTGNTVDMTDSANYNIRFDGSAGSYLGFSSSTISDLDKNGKNDIIITSPLSSYTAPSSGSIYVIYDSIIDNYSNTGNNVDLGNNLFYNLRFDGSGFFESLGYFDVISVKDIDSDGAQDLIIGGPNNNDLGGVVYIIKHSIISTFGGVGNNINLNNTDNYNIRLIGGNYTKFGDGVSVDDFNGDNKLDLLIGDRSTGENNNLSGGVYVIFNNVFDYYSGTGNSINVSDTSNYNIKFIGNPQDQLPKGVVQSVDINNDGISDILFGDDYTDYNSRADSGSLFVIYNSVLSNYSGTGNNLDIANSSSYSMRYDGEFSSGKLSYVALATNDINNDGSQDILIGERNANNNSRSASGSLYIIYNFPHSISLNSISSLTKENYFIATGTVIATQSVTNIKGVQYSLDNSNFSGTWNDCSATDGTFDSTSENFNCNVSTTGLTDGSHTIRFRAYDDNISYTAISNYASASFTYDHTSPLIDWTDTTGNKKKYESTGNDNVFTLETLPTFIFTKSSDATAGLSKYQILVNDNVYIDNIDPVKPGDKDYREDDDKYIKYDGDNNILVHAKKDKDRLITGKAYKWKVRAVDSAGNSTDTTEKILRINTHEANFSHTWFPLTLLNIGGTDINFSSIAPDKIPSSLNISVTTPTFYGIAPVGSKVTLRIEKENDSNTGRDLVLNTTSSTNESSRFGINLTDKLNTKTEYFINLSAVNPQGDYVELPEFKLNVGGSGGTGILRNIEKIFKPKNVVPTSTKGVNHIVPPKAGDNVVKKHCFLWLCW</sequence>
<dbReference type="InterPro" id="IPR013519">
    <property type="entry name" value="Int_alpha_beta-p"/>
</dbReference>
<dbReference type="GO" id="GO:0016787">
    <property type="term" value="F:hydrolase activity"/>
    <property type="evidence" value="ECO:0007669"/>
    <property type="project" value="UniProtKB-KW"/>
</dbReference>
<evidence type="ECO:0000313" key="5">
    <source>
        <dbReference type="EMBL" id="PIP63458.1"/>
    </source>
</evidence>
<dbReference type="InterPro" id="IPR013517">
    <property type="entry name" value="FG-GAP"/>
</dbReference>
<evidence type="ECO:0000256" key="1">
    <source>
        <dbReference type="ARBA" id="ARBA00022729"/>
    </source>
</evidence>
<dbReference type="SMART" id="SM00191">
    <property type="entry name" value="Int_alpha"/>
    <property type="match status" value="6"/>
</dbReference>
<dbReference type="Proteomes" id="UP000229699">
    <property type="component" value="Unassembled WGS sequence"/>
</dbReference>
<evidence type="ECO:0000256" key="3">
    <source>
        <dbReference type="ARBA" id="ARBA00022801"/>
    </source>
</evidence>
<accession>A0A2H0C291</accession>
<dbReference type="AlphaFoldDB" id="A0A2H0C291"/>
<keyword evidence="1" id="KW-0732">Signal</keyword>
<dbReference type="Pfam" id="PF01839">
    <property type="entry name" value="FG-GAP"/>
    <property type="match status" value="1"/>
</dbReference>
<name>A0A2H0C291_9BACT</name>
<dbReference type="PANTHER" id="PTHR23221">
    <property type="entry name" value="GLYCOSYLPHOSPHATIDYLINOSITOL PHOSPHOLIPASE D"/>
    <property type="match status" value="1"/>
</dbReference>
<comment type="caution">
    <text evidence="5">The sequence shown here is derived from an EMBL/GenBank/DDBJ whole genome shotgun (WGS) entry which is preliminary data.</text>
</comment>
<organism evidence="5 6">
    <name type="scientific">Candidatus Roizmanbacteria bacterium CG22_combo_CG10-13_8_21_14_all_34_12</name>
    <dbReference type="NCBI Taxonomy" id="1974860"/>
    <lineage>
        <taxon>Bacteria</taxon>
        <taxon>Candidatus Roizmaniibacteriota</taxon>
    </lineage>
</organism>
<evidence type="ECO:0008006" key="7">
    <source>
        <dbReference type="Google" id="ProtNLM"/>
    </source>
</evidence>
<gene>
    <name evidence="5" type="ORF">COW97_02345</name>
</gene>
<evidence type="ECO:0000256" key="2">
    <source>
        <dbReference type="ARBA" id="ARBA00022737"/>
    </source>
</evidence>
<dbReference type="EMBL" id="PCTC01000049">
    <property type="protein sequence ID" value="PIP63458.1"/>
    <property type="molecule type" value="Genomic_DNA"/>
</dbReference>
<proteinExistence type="predicted"/>
<dbReference type="SUPFAM" id="SSF69318">
    <property type="entry name" value="Integrin alpha N-terminal domain"/>
    <property type="match status" value="2"/>
</dbReference>
<keyword evidence="3" id="KW-0378">Hydrolase</keyword>
<dbReference type="PROSITE" id="PS51470">
    <property type="entry name" value="FG_GAP"/>
    <property type="match status" value="1"/>
</dbReference>
<keyword evidence="4" id="KW-0325">Glycoprotein</keyword>
<keyword evidence="2" id="KW-0677">Repeat</keyword>
<dbReference type="PANTHER" id="PTHR23221:SF7">
    <property type="entry name" value="PHOSPHATIDYLINOSITOL-GLYCAN-SPECIFIC PHOSPHOLIPASE D"/>
    <property type="match status" value="1"/>
</dbReference>